<dbReference type="CDD" id="cd00093">
    <property type="entry name" value="HTH_XRE"/>
    <property type="match status" value="1"/>
</dbReference>
<accession>A0A7M3MJM4</accession>
<evidence type="ECO:0000313" key="2">
    <source>
        <dbReference type="EMBL" id="TVM19716.1"/>
    </source>
</evidence>
<dbReference type="Proteomes" id="UP000448292">
    <property type="component" value="Unassembled WGS sequence"/>
</dbReference>
<dbReference type="InterPro" id="IPR001387">
    <property type="entry name" value="Cro/C1-type_HTH"/>
</dbReference>
<feature type="region of interest" description="Disordered" evidence="1">
    <location>
        <begin position="67"/>
        <end position="95"/>
    </location>
</feature>
<reference evidence="2 3" key="1">
    <citation type="submission" date="2018-06" db="EMBL/GenBank/DDBJ databases">
        <title>Complete genome of Desulfovibrio indonesiensis P37SLT.</title>
        <authorList>
            <person name="Crispim J.S."/>
            <person name="Vidigal P.M.P."/>
            <person name="Silva L.C.F."/>
            <person name="Laguardia C.N."/>
            <person name="Araujo L.C."/>
            <person name="Dias R.S."/>
            <person name="Sousa M.P."/>
            <person name="Paula S.O."/>
            <person name="Silva C."/>
        </authorList>
    </citation>
    <scope>NUCLEOTIDE SEQUENCE [LARGE SCALE GENOMIC DNA]</scope>
    <source>
        <strain evidence="2 3">P37SLT</strain>
    </source>
</reference>
<gene>
    <name evidence="2" type="ORF">DPQ33_00315</name>
</gene>
<dbReference type="EMBL" id="QMIE01000001">
    <property type="protein sequence ID" value="TVM19716.1"/>
    <property type="molecule type" value="Genomic_DNA"/>
</dbReference>
<comment type="caution">
    <text evidence="2">The sequence shown here is derived from an EMBL/GenBank/DDBJ whole genome shotgun (WGS) entry which is preliminary data.</text>
</comment>
<sequence>MNPKKARVMENRCQLLRAWLAYNGISNKELAIHLGTHTSFVTRLIKGERRPKDKIQRLIEYGIPKALLPAPSERGPGRPRKPPSAQLSQEDALKS</sequence>
<organism evidence="2 3">
    <name type="scientific">Oceanidesulfovibrio indonesiensis</name>
    <dbReference type="NCBI Taxonomy" id="54767"/>
    <lineage>
        <taxon>Bacteria</taxon>
        <taxon>Pseudomonadati</taxon>
        <taxon>Thermodesulfobacteriota</taxon>
        <taxon>Desulfovibrionia</taxon>
        <taxon>Desulfovibrionales</taxon>
        <taxon>Desulfovibrionaceae</taxon>
        <taxon>Oceanidesulfovibrio</taxon>
    </lineage>
</organism>
<protein>
    <submittedName>
        <fullName evidence="2">XRE family transcriptional regulator</fullName>
    </submittedName>
</protein>
<keyword evidence="3" id="KW-1185">Reference proteome</keyword>
<dbReference type="InterPro" id="IPR010982">
    <property type="entry name" value="Lambda_DNA-bd_dom_sf"/>
</dbReference>
<proteinExistence type="predicted"/>
<dbReference type="AlphaFoldDB" id="A0A7M3MJM4"/>
<dbReference type="GO" id="GO:0003677">
    <property type="term" value="F:DNA binding"/>
    <property type="evidence" value="ECO:0007669"/>
    <property type="project" value="InterPro"/>
</dbReference>
<evidence type="ECO:0000313" key="3">
    <source>
        <dbReference type="Proteomes" id="UP000448292"/>
    </source>
</evidence>
<name>A0A7M3MJM4_9BACT</name>
<dbReference type="SUPFAM" id="SSF47413">
    <property type="entry name" value="lambda repressor-like DNA-binding domains"/>
    <property type="match status" value="1"/>
</dbReference>
<evidence type="ECO:0000256" key="1">
    <source>
        <dbReference type="SAM" id="MobiDB-lite"/>
    </source>
</evidence>